<protein>
    <submittedName>
        <fullName evidence="2">Uncharacterized protein</fullName>
    </submittedName>
</protein>
<dbReference type="EMBL" id="BGZK01000182">
    <property type="protein sequence ID" value="GBP26595.1"/>
    <property type="molecule type" value="Genomic_DNA"/>
</dbReference>
<keyword evidence="3" id="KW-1185">Reference proteome</keyword>
<organism evidence="2 3">
    <name type="scientific">Eumeta variegata</name>
    <name type="common">Bagworm moth</name>
    <name type="synonym">Eumeta japonica</name>
    <dbReference type="NCBI Taxonomy" id="151549"/>
    <lineage>
        <taxon>Eukaryota</taxon>
        <taxon>Metazoa</taxon>
        <taxon>Ecdysozoa</taxon>
        <taxon>Arthropoda</taxon>
        <taxon>Hexapoda</taxon>
        <taxon>Insecta</taxon>
        <taxon>Pterygota</taxon>
        <taxon>Neoptera</taxon>
        <taxon>Endopterygota</taxon>
        <taxon>Lepidoptera</taxon>
        <taxon>Glossata</taxon>
        <taxon>Ditrysia</taxon>
        <taxon>Tineoidea</taxon>
        <taxon>Psychidae</taxon>
        <taxon>Oiketicinae</taxon>
        <taxon>Eumeta</taxon>
    </lineage>
</organism>
<accession>A0A4C1UJK0</accession>
<evidence type="ECO:0000256" key="1">
    <source>
        <dbReference type="SAM" id="MobiDB-lite"/>
    </source>
</evidence>
<sequence length="196" mass="21551">MFKKGSSSNPRLYWTYWTGIKIGKEISITADDGSPSDHLRGHWRAVLRCPPPLPSTPPLIRKVGNLLVTSLGLQVSMDDGELLLSADPQVVQRSHTNLRHEPRQGRPGTVATEENIDALRWQILESSAVNRAVPPVPGHRAGSRIASARSEKRPRAPRSTLQLGFIGARGGDRHRGRPVTCAGLGERRTRQGQTRP</sequence>
<feature type="region of interest" description="Disordered" evidence="1">
    <location>
        <begin position="133"/>
        <end position="196"/>
    </location>
</feature>
<proteinExistence type="predicted"/>
<evidence type="ECO:0000313" key="3">
    <source>
        <dbReference type="Proteomes" id="UP000299102"/>
    </source>
</evidence>
<comment type="caution">
    <text evidence="2">The sequence shown here is derived from an EMBL/GenBank/DDBJ whole genome shotgun (WGS) entry which is preliminary data.</text>
</comment>
<reference evidence="2 3" key="1">
    <citation type="journal article" date="2019" name="Commun. Biol.">
        <title>The bagworm genome reveals a unique fibroin gene that provides high tensile strength.</title>
        <authorList>
            <person name="Kono N."/>
            <person name="Nakamura H."/>
            <person name="Ohtoshi R."/>
            <person name="Tomita M."/>
            <person name="Numata K."/>
            <person name="Arakawa K."/>
        </authorList>
    </citation>
    <scope>NUCLEOTIDE SEQUENCE [LARGE SCALE GENOMIC DNA]</scope>
</reference>
<name>A0A4C1UJK0_EUMVA</name>
<gene>
    <name evidence="2" type="ORF">EVAR_18232_1</name>
</gene>
<evidence type="ECO:0000313" key="2">
    <source>
        <dbReference type="EMBL" id="GBP26595.1"/>
    </source>
</evidence>
<dbReference type="Proteomes" id="UP000299102">
    <property type="component" value="Unassembled WGS sequence"/>
</dbReference>
<dbReference type="AlphaFoldDB" id="A0A4C1UJK0"/>